<proteinExistence type="predicted"/>
<organism evidence="2 3">
    <name type="scientific">Acanthosepion pharaonis</name>
    <name type="common">Pharaoh cuttlefish</name>
    <name type="synonym">Sepia pharaonis</name>
    <dbReference type="NCBI Taxonomy" id="158019"/>
    <lineage>
        <taxon>Eukaryota</taxon>
        <taxon>Metazoa</taxon>
        <taxon>Spiralia</taxon>
        <taxon>Lophotrochozoa</taxon>
        <taxon>Mollusca</taxon>
        <taxon>Cephalopoda</taxon>
        <taxon>Coleoidea</taxon>
        <taxon>Decapodiformes</taxon>
        <taxon>Sepiida</taxon>
        <taxon>Sepiina</taxon>
        <taxon>Sepiidae</taxon>
        <taxon>Acanthosepion</taxon>
    </lineage>
</organism>
<feature type="compositionally biased region" description="Low complexity" evidence="1">
    <location>
        <begin position="17"/>
        <end position="26"/>
    </location>
</feature>
<name>A0A812DYD5_ACAPH</name>
<keyword evidence="3" id="KW-1185">Reference proteome</keyword>
<gene>
    <name evidence="2" type="ORF">SPHA_62163</name>
</gene>
<accession>A0A812DYD5</accession>
<feature type="region of interest" description="Disordered" evidence="1">
    <location>
        <begin position="106"/>
        <end position="155"/>
    </location>
</feature>
<comment type="caution">
    <text evidence="2">The sequence shown here is derived from an EMBL/GenBank/DDBJ whole genome shotgun (WGS) entry which is preliminary data.</text>
</comment>
<feature type="region of interest" description="Disordered" evidence="1">
    <location>
        <begin position="1"/>
        <end position="34"/>
    </location>
</feature>
<dbReference type="AlphaFoldDB" id="A0A812DYD5"/>
<reference evidence="2" key="1">
    <citation type="submission" date="2021-01" db="EMBL/GenBank/DDBJ databases">
        <authorList>
            <person name="Li R."/>
            <person name="Bekaert M."/>
        </authorList>
    </citation>
    <scope>NUCLEOTIDE SEQUENCE</scope>
    <source>
        <strain evidence="2">Farmed</strain>
    </source>
</reference>
<evidence type="ECO:0000256" key="1">
    <source>
        <dbReference type="SAM" id="MobiDB-lite"/>
    </source>
</evidence>
<protein>
    <submittedName>
        <fullName evidence="2">Uncharacterized protein</fullName>
    </submittedName>
</protein>
<dbReference type="EMBL" id="CAHIKZ030004418">
    <property type="protein sequence ID" value="CAE1310623.1"/>
    <property type="molecule type" value="Genomic_DNA"/>
</dbReference>
<evidence type="ECO:0000313" key="2">
    <source>
        <dbReference type="EMBL" id="CAE1310623.1"/>
    </source>
</evidence>
<evidence type="ECO:0000313" key="3">
    <source>
        <dbReference type="Proteomes" id="UP000597762"/>
    </source>
</evidence>
<dbReference type="Proteomes" id="UP000597762">
    <property type="component" value="Unassembled WGS sequence"/>
</dbReference>
<sequence length="155" mass="17022">MDVATPADPNRWSSPRSGATSAKSSGAGYGTRRYRRWRGSSLRKADQDAAALGFGMEGRAAAAAWRREMRRPQQRRQPCASRAEAIRSVTKPRIAFIVEMLGAGIRHSAGNDRRAASDGAGPARQRRRRTGVSPGRQMRHDARFPVTPSPRARRG</sequence>